<evidence type="ECO:0000313" key="4">
    <source>
        <dbReference type="EMBL" id="MBM7584126.1"/>
    </source>
</evidence>
<sequence length="160" mass="18192">MNILLELTNDLGYFAMFAFSWLVFLGFPLPNEISTALAGAITEWRQYNPWIAFFSTYNGIVTSGIFGYRVGRMVGTNVILKRNKMKSSALLNKSQEWLHHYGAISISFSYFIPGVRLFMPYIVGASGVSFGRFTVFAFPSAFIWCFLFFTMADIFLVHLV</sequence>
<feature type="transmembrane region" description="Helical" evidence="2">
    <location>
        <begin position="135"/>
        <end position="157"/>
    </location>
</feature>
<dbReference type="EMBL" id="JAFBDZ010000001">
    <property type="protein sequence ID" value="MBM7584126.1"/>
    <property type="molecule type" value="Genomic_DNA"/>
</dbReference>
<evidence type="ECO:0000256" key="1">
    <source>
        <dbReference type="ARBA" id="ARBA00010792"/>
    </source>
</evidence>
<feature type="transmembrane region" description="Helical" evidence="2">
    <location>
        <begin position="12"/>
        <end position="30"/>
    </location>
</feature>
<evidence type="ECO:0000313" key="5">
    <source>
        <dbReference type="Proteomes" id="UP001646157"/>
    </source>
</evidence>
<reference evidence="4 5" key="1">
    <citation type="submission" date="2021-01" db="EMBL/GenBank/DDBJ databases">
        <title>Genomic Encyclopedia of Type Strains, Phase IV (KMG-IV): sequencing the most valuable type-strain genomes for metagenomic binning, comparative biology and taxonomic classification.</title>
        <authorList>
            <person name="Goeker M."/>
        </authorList>
    </citation>
    <scope>NUCLEOTIDE SEQUENCE [LARGE SCALE GENOMIC DNA]</scope>
    <source>
        <strain evidence="4 5">DSM 24834</strain>
    </source>
</reference>
<keyword evidence="2" id="KW-0472">Membrane</keyword>
<organism evidence="4 5">
    <name type="scientific">Rossellomorea pakistanensis</name>
    <dbReference type="NCBI Taxonomy" id="992288"/>
    <lineage>
        <taxon>Bacteria</taxon>
        <taxon>Bacillati</taxon>
        <taxon>Bacillota</taxon>
        <taxon>Bacilli</taxon>
        <taxon>Bacillales</taxon>
        <taxon>Bacillaceae</taxon>
        <taxon>Rossellomorea</taxon>
    </lineage>
</organism>
<keyword evidence="5" id="KW-1185">Reference proteome</keyword>
<dbReference type="InterPro" id="IPR032816">
    <property type="entry name" value="VTT_dom"/>
</dbReference>
<proteinExistence type="inferred from homology"/>
<feature type="domain" description="VTT" evidence="3">
    <location>
        <begin position="29"/>
        <end position="151"/>
    </location>
</feature>
<protein>
    <submittedName>
        <fullName evidence="4">Membrane protein DedA with SNARE-associated domain</fullName>
    </submittedName>
</protein>
<dbReference type="PANTHER" id="PTHR42709">
    <property type="entry name" value="ALKALINE PHOSPHATASE LIKE PROTEIN"/>
    <property type="match status" value="1"/>
</dbReference>
<gene>
    <name evidence="4" type="ORF">JOC86_000663</name>
</gene>
<comment type="similarity">
    <text evidence="1">Belongs to the DedA family.</text>
</comment>
<keyword evidence="2" id="KW-0812">Transmembrane</keyword>
<dbReference type="Proteomes" id="UP001646157">
    <property type="component" value="Unassembled WGS sequence"/>
</dbReference>
<accession>A0ABS2N987</accession>
<keyword evidence="2" id="KW-1133">Transmembrane helix</keyword>
<dbReference type="PANTHER" id="PTHR42709:SF9">
    <property type="entry name" value="ALKALINE PHOSPHATASE LIKE PROTEIN"/>
    <property type="match status" value="1"/>
</dbReference>
<feature type="transmembrane region" description="Helical" evidence="2">
    <location>
        <begin position="101"/>
        <end position="123"/>
    </location>
</feature>
<name>A0ABS2N987_9BACI</name>
<comment type="caution">
    <text evidence="4">The sequence shown here is derived from an EMBL/GenBank/DDBJ whole genome shotgun (WGS) entry which is preliminary data.</text>
</comment>
<evidence type="ECO:0000256" key="2">
    <source>
        <dbReference type="SAM" id="Phobius"/>
    </source>
</evidence>
<dbReference type="InterPro" id="IPR051311">
    <property type="entry name" value="DedA_domain"/>
</dbReference>
<feature type="transmembrane region" description="Helical" evidence="2">
    <location>
        <begin position="50"/>
        <end position="80"/>
    </location>
</feature>
<dbReference type="Pfam" id="PF09335">
    <property type="entry name" value="VTT_dom"/>
    <property type="match status" value="1"/>
</dbReference>
<dbReference type="RefSeq" id="WP_205168317.1">
    <property type="nucleotide sequence ID" value="NZ_JAFBDZ010000001.1"/>
</dbReference>
<evidence type="ECO:0000259" key="3">
    <source>
        <dbReference type="Pfam" id="PF09335"/>
    </source>
</evidence>